<evidence type="ECO:0000259" key="5">
    <source>
        <dbReference type="SMART" id="SM00829"/>
    </source>
</evidence>
<dbReference type="GO" id="GO:0003960">
    <property type="term" value="F:quinone reductase (NADPH) activity"/>
    <property type="evidence" value="ECO:0007669"/>
    <property type="project" value="EnsemblFungi"/>
</dbReference>
<dbReference type="InterPro" id="IPR013149">
    <property type="entry name" value="ADH-like_C"/>
</dbReference>
<dbReference type="OrthoDB" id="48317at2759"/>
<dbReference type="InterPro" id="IPR036291">
    <property type="entry name" value="NAD(P)-bd_dom_sf"/>
</dbReference>
<gene>
    <name evidence="6" type="primary">ZTA1</name>
    <name evidence="6" type="ORF">AWJ20_2200</name>
</gene>
<protein>
    <recommendedName>
        <fullName evidence="4">Probable quinone oxidoreductase</fullName>
    </recommendedName>
    <alternativeName>
        <fullName evidence="3">NADPH:quinone reductase</fullName>
    </alternativeName>
</protein>
<dbReference type="Pfam" id="PF08240">
    <property type="entry name" value="ADH_N"/>
    <property type="match status" value="1"/>
</dbReference>
<dbReference type="SMART" id="SM00829">
    <property type="entry name" value="PKS_ER"/>
    <property type="match status" value="1"/>
</dbReference>
<dbReference type="KEGG" id="slb:AWJ20_2200"/>
<dbReference type="AlphaFoldDB" id="A0A167EY42"/>
<dbReference type="Proteomes" id="UP000189580">
    <property type="component" value="Chromosome b"/>
</dbReference>
<dbReference type="InterPro" id="IPR020843">
    <property type="entry name" value="ER"/>
</dbReference>
<dbReference type="InterPro" id="IPR013154">
    <property type="entry name" value="ADH-like_N"/>
</dbReference>
<proteinExistence type="predicted"/>
<dbReference type="CDD" id="cd05286">
    <property type="entry name" value="QOR2"/>
    <property type="match status" value="1"/>
</dbReference>
<evidence type="ECO:0000313" key="6">
    <source>
        <dbReference type="EMBL" id="ANB14596.1"/>
    </source>
</evidence>
<accession>A0A167EY42</accession>
<keyword evidence="7" id="KW-1185">Reference proteome</keyword>
<dbReference type="Gene3D" id="3.40.50.720">
    <property type="entry name" value="NAD(P)-binding Rossmann-like Domain"/>
    <property type="match status" value="1"/>
</dbReference>
<organism evidence="6 7">
    <name type="scientific">Sugiyamaella lignohabitans</name>
    <dbReference type="NCBI Taxonomy" id="796027"/>
    <lineage>
        <taxon>Eukaryota</taxon>
        <taxon>Fungi</taxon>
        <taxon>Dikarya</taxon>
        <taxon>Ascomycota</taxon>
        <taxon>Saccharomycotina</taxon>
        <taxon>Dipodascomycetes</taxon>
        <taxon>Dipodascales</taxon>
        <taxon>Trichomonascaceae</taxon>
        <taxon>Sugiyamaella</taxon>
    </lineage>
</organism>
<evidence type="ECO:0000256" key="1">
    <source>
        <dbReference type="ARBA" id="ARBA00022857"/>
    </source>
</evidence>
<feature type="domain" description="Enoyl reductase (ER)" evidence="5">
    <location>
        <begin position="16"/>
        <end position="326"/>
    </location>
</feature>
<dbReference type="PROSITE" id="PS01162">
    <property type="entry name" value="QOR_ZETA_CRYSTAL"/>
    <property type="match status" value="1"/>
</dbReference>
<dbReference type="GO" id="GO:0034599">
    <property type="term" value="P:cellular response to oxidative stress"/>
    <property type="evidence" value="ECO:0007669"/>
    <property type="project" value="EnsemblFungi"/>
</dbReference>
<name>A0A167EY42_9ASCO</name>
<dbReference type="GeneID" id="30034086"/>
<dbReference type="FunFam" id="3.40.50.720:FF:000053">
    <property type="entry name" value="Quinone oxidoreductase 1"/>
    <property type="match status" value="1"/>
</dbReference>
<dbReference type="InterPro" id="IPR011032">
    <property type="entry name" value="GroES-like_sf"/>
</dbReference>
<dbReference type="SUPFAM" id="SSF51735">
    <property type="entry name" value="NAD(P)-binding Rossmann-fold domains"/>
    <property type="match status" value="1"/>
</dbReference>
<dbReference type="GO" id="GO:0005829">
    <property type="term" value="C:cytosol"/>
    <property type="evidence" value="ECO:0007669"/>
    <property type="project" value="TreeGrafter"/>
</dbReference>
<dbReference type="GO" id="GO:0035925">
    <property type="term" value="F:mRNA 3'-UTR AU-rich region binding"/>
    <property type="evidence" value="ECO:0007669"/>
    <property type="project" value="EnsemblFungi"/>
</dbReference>
<evidence type="ECO:0000313" key="7">
    <source>
        <dbReference type="Proteomes" id="UP000189580"/>
    </source>
</evidence>
<dbReference type="Pfam" id="PF00107">
    <property type="entry name" value="ADH_zinc_N"/>
    <property type="match status" value="1"/>
</dbReference>
<dbReference type="GO" id="GO:0008270">
    <property type="term" value="F:zinc ion binding"/>
    <property type="evidence" value="ECO:0007669"/>
    <property type="project" value="InterPro"/>
</dbReference>
<evidence type="ECO:0000256" key="4">
    <source>
        <dbReference type="ARBA" id="ARBA00070796"/>
    </source>
</evidence>
<dbReference type="PANTHER" id="PTHR48106:SF13">
    <property type="entry name" value="QUINONE OXIDOREDUCTASE-RELATED"/>
    <property type="match status" value="1"/>
</dbReference>
<sequence>MAIPTTQKAIRIHETGGPEVVKLEEIPVPEITETQVLVKNEYAGVNFIETYFRKGIYKAQLPVTLGREGAGEVVKVGSKVSNYSVGDKVGFVGSAFAEYVAIEAVGKALKITKIPKGLDTKTVGAGLIQGLTALVLTTQSVALKKGDSVLVHAAAGGTGALIVQLAKAFGATVIGTTSSAEKAKIAKAAGADHVINYRTEDVTARVKEITNGAGVTGTLDGVGKDTFNISIASTANSGTVASFGNASGVVPEFSLLSLERNIKVQRPSLFNALTTTEDWEALTKQFFDLLLSGDLKLDISKVYPLAETSQAISDLESGKTTGKLVIQI</sequence>
<reference evidence="6 7" key="1">
    <citation type="submission" date="2016-02" db="EMBL/GenBank/DDBJ databases">
        <title>Complete genome sequence and transcriptome regulation of the pentose utilising yeast Sugiyamaella lignohabitans.</title>
        <authorList>
            <person name="Bellasio M."/>
            <person name="Peymann A."/>
            <person name="Valli M."/>
            <person name="Sipitzky M."/>
            <person name="Graf A."/>
            <person name="Sauer M."/>
            <person name="Marx H."/>
            <person name="Mattanovich D."/>
        </authorList>
    </citation>
    <scope>NUCLEOTIDE SEQUENCE [LARGE SCALE GENOMIC DNA]</scope>
    <source>
        <strain evidence="6 7">CBS 10342</strain>
    </source>
</reference>
<evidence type="ECO:0000256" key="2">
    <source>
        <dbReference type="ARBA" id="ARBA00023002"/>
    </source>
</evidence>
<dbReference type="GO" id="GO:0070402">
    <property type="term" value="F:NADPH binding"/>
    <property type="evidence" value="ECO:0007669"/>
    <property type="project" value="TreeGrafter"/>
</dbReference>
<dbReference type="SUPFAM" id="SSF50129">
    <property type="entry name" value="GroES-like"/>
    <property type="match status" value="1"/>
</dbReference>
<evidence type="ECO:0000256" key="3">
    <source>
        <dbReference type="ARBA" id="ARBA00043088"/>
    </source>
</evidence>
<dbReference type="InterPro" id="IPR002364">
    <property type="entry name" value="Quin_OxRdtase/zeta-crystal_CS"/>
</dbReference>
<dbReference type="EMBL" id="CP014503">
    <property type="protein sequence ID" value="ANB14596.1"/>
    <property type="molecule type" value="Genomic_DNA"/>
</dbReference>
<dbReference type="InterPro" id="IPR047618">
    <property type="entry name" value="QOR-like"/>
</dbReference>
<keyword evidence="2" id="KW-0560">Oxidoreductase</keyword>
<dbReference type="RefSeq" id="XP_018737073.1">
    <property type="nucleotide sequence ID" value="XM_018879129.1"/>
</dbReference>
<dbReference type="GO" id="GO:0032440">
    <property type="term" value="F:2-alkenal reductase [NAD(P)H] activity"/>
    <property type="evidence" value="ECO:0007669"/>
    <property type="project" value="EnsemblFungi"/>
</dbReference>
<dbReference type="PANTHER" id="PTHR48106">
    <property type="entry name" value="QUINONE OXIDOREDUCTASE PIG3-RELATED"/>
    <property type="match status" value="1"/>
</dbReference>
<dbReference type="Gene3D" id="3.90.180.10">
    <property type="entry name" value="Medium-chain alcohol dehydrogenases, catalytic domain"/>
    <property type="match status" value="1"/>
</dbReference>
<keyword evidence="1" id="KW-0521">NADP</keyword>